<name>A0A3S0QL48_9BACT</name>
<evidence type="ECO:0000256" key="1">
    <source>
        <dbReference type="SAM" id="Phobius"/>
    </source>
</evidence>
<keyword evidence="1" id="KW-0812">Transmembrane</keyword>
<organism evidence="2 3">
    <name type="scientific">Hymenobacter gummosus</name>
    <dbReference type="NCBI Taxonomy" id="1776032"/>
    <lineage>
        <taxon>Bacteria</taxon>
        <taxon>Pseudomonadati</taxon>
        <taxon>Bacteroidota</taxon>
        <taxon>Cytophagia</taxon>
        <taxon>Cytophagales</taxon>
        <taxon>Hymenobacteraceae</taxon>
        <taxon>Hymenobacter</taxon>
    </lineage>
</organism>
<feature type="transmembrane region" description="Helical" evidence="1">
    <location>
        <begin position="21"/>
        <end position="40"/>
    </location>
</feature>
<feature type="transmembrane region" description="Helical" evidence="1">
    <location>
        <begin position="46"/>
        <end position="69"/>
    </location>
</feature>
<dbReference type="Proteomes" id="UP000282184">
    <property type="component" value="Unassembled WGS sequence"/>
</dbReference>
<accession>A0A3S0QL48</accession>
<comment type="caution">
    <text evidence="2">The sequence shown here is derived from an EMBL/GenBank/DDBJ whole genome shotgun (WGS) entry which is preliminary data.</text>
</comment>
<sequence>MLNTNADERINSRRGQRTTRRYFTMLMALVYIGLGAFLIAAPPGVFVLALTTRRIVGGLFILYGLLRFVREFRQHFRKRHDTF</sequence>
<protein>
    <recommendedName>
        <fullName evidence="4">DUF308 domain-containing protein</fullName>
    </recommendedName>
</protein>
<dbReference type="EMBL" id="RXOF01000001">
    <property type="protein sequence ID" value="RTQ53531.1"/>
    <property type="molecule type" value="Genomic_DNA"/>
</dbReference>
<evidence type="ECO:0008006" key="4">
    <source>
        <dbReference type="Google" id="ProtNLM"/>
    </source>
</evidence>
<gene>
    <name evidence="2" type="ORF">EJV47_01975</name>
</gene>
<evidence type="ECO:0000313" key="3">
    <source>
        <dbReference type="Proteomes" id="UP000282184"/>
    </source>
</evidence>
<reference evidence="2 3" key="1">
    <citation type="submission" date="2018-12" db="EMBL/GenBank/DDBJ databases">
        <title>Hymenobacter gummosus sp. nov., isolated from a spring.</title>
        <authorList>
            <person name="Nie L."/>
        </authorList>
    </citation>
    <scope>NUCLEOTIDE SEQUENCE [LARGE SCALE GENOMIC DNA]</scope>
    <source>
        <strain evidence="2 3">KCTC 52166</strain>
    </source>
</reference>
<keyword evidence="1" id="KW-1133">Transmembrane helix</keyword>
<keyword evidence="1" id="KW-0472">Membrane</keyword>
<dbReference type="RefSeq" id="WP_126691457.1">
    <property type="nucleotide sequence ID" value="NZ_RXOF01000001.1"/>
</dbReference>
<dbReference type="AlphaFoldDB" id="A0A3S0QL48"/>
<dbReference type="OrthoDB" id="853311at2"/>
<proteinExistence type="predicted"/>
<keyword evidence="3" id="KW-1185">Reference proteome</keyword>
<evidence type="ECO:0000313" key="2">
    <source>
        <dbReference type="EMBL" id="RTQ53531.1"/>
    </source>
</evidence>